<comment type="caution">
    <text evidence="3">The sequence shown here is derived from an EMBL/GenBank/DDBJ whole genome shotgun (WGS) entry which is preliminary data.</text>
</comment>
<name>A0ABT8K9F8_9MICO</name>
<keyword evidence="4" id="KW-1185">Reference proteome</keyword>
<dbReference type="EMBL" id="JAROCF010000001">
    <property type="protein sequence ID" value="MDN4614080.1"/>
    <property type="molecule type" value="Genomic_DNA"/>
</dbReference>
<evidence type="ECO:0000259" key="2">
    <source>
        <dbReference type="Pfam" id="PF00582"/>
    </source>
</evidence>
<organism evidence="3 4">
    <name type="scientific">Leifsonia williamsii</name>
    <dbReference type="NCBI Taxonomy" id="3035919"/>
    <lineage>
        <taxon>Bacteria</taxon>
        <taxon>Bacillati</taxon>
        <taxon>Actinomycetota</taxon>
        <taxon>Actinomycetes</taxon>
        <taxon>Micrococcales</taxon>
        <taxon>Microbacteriaceae</taxon>
        <taxon>Leifsonia</taxon>
    </lineage>
</organism>
<dbReference type="Proteomes" id="UP001174208">
    <property type="component" value="Unassembled WGS sequence"/>
</dbReference>
<dbReference type="RefSeq" id="WP_301210529.1">
    <property type="nucleotide sequence ID" value="NZ_JAROCF010000001.1"/>
</dbReference>
<sequence length="146" mass="15277">MSMRSIVVGVDGSEKSYRALAFSIGLAQRESAALTVCHVRPYAQWTTLLLSSVAAVGGMTVPPAEPVETAVAHEVTAAAADAIAGAGIDGHVLVSTGDPATELARLARRRCADIVVIGHTRRLRSRPADLARRLTNGFLHGLVITP</sequence>
<protein>
    <submittedName>
        <fullName evidence="3">Universal stress protein</fullName>
    </submittedName>
</protein>
<dbReference type="CDD" id="cd00293">
    <property type="entry name" value="USP-like"/>
    <property type="match status" value="1"/>
</dbReference>
<proteinExistence type="inferred from homology"/>
<dbReference type="Pfam" id="PF00582">
    <property type="entry name" value="Usp"/>
    <property type="match status" value="1"/>
</dbReference>
<evidence type="ECO:0000313" key="3">
    <source>
        <dbReference type="EMBL" id="MDN4614080.1"/>
    </source>
</evidence>
<dbReference type="PANTHER" id="PTHR46268">
    <property type="entry name" value="STRESS RESPONSE PROTEIN NHAX"/>
    <property type="match status" value="1"/>
</dbReference>
<dbReference type="SUPFAM" id="SSF52402">
    <property type="entry name" value="Adenine nucleotide alpha hydrolases-like"/>
    <property type="match status" value="1"/>
</dbReference>
<accession>A0ABT8K9F8</accession>
<dbReference type="Gene3D" id="3.40.50.620">
    <property type="entry name" value="HUPs"/>
    <property type="match status" value="1"/>
</dbReference>
<dbReference type="PANTHER" id="PTHR46268:SF6">
    <property type="entry name" value="UNIVERSAL STRESS PROTEIN UP12"/>
    <property type="match status" value="1"/>
</dbReference>
<dbReference type="InterPro" id="IPR014729">
    <property type="entry name" value="Rossmann-like_a/b/a_fold"/>
</dbReference>
<evidence type="ECO:0000256" key="1">
    <source>
        <dbReference type="ARBA" id="ARBA00008791"/>
    </source>
</evidence>
<gene>
    <name evidence="3" type="ORF">P5G50_06400</name>
</gene>
<feature type="domain" description="UspA" evidence="2">
    <location>
        <begin position="3"/>
        <end position="122"/>
    </location>
</feature>
<reference evidence="3" key="1">
    <citation type="submission" date="2023-06" db="EMBL/GenBank/DDBJ databases">
        <title>MT1 and MT2 Draft Genomes of Novel Species.</title>
        <authorList>
            <person name="Venkateswaran K."/>
        </authorList>
    </citation>
    <scope>NUCLEOTIDE SEQUENCE</scope>
    <source>
        <strain evidence="3">F6_8S_P_1B</strain>
    </source>
</reference>
<comment type="similarity">
    <text evidence="1">Belongs to the universal stress protein A family.</text>
</comment>
<evidence type="ECO:0000313" key="4">
    <source>
        <dbReference type="Proteomes" id="UP001174208"/>
    </source>
</evidence>
<dbReference type="InterPro" id="IPR006016">
    <property type="entry name" value="UspA"/>
</dbReference>